<gene>
    <name evidence="5" type="ORF">AQS70_07790</name>
</gene>
<dbReference type="Proteomes" id="UP000050342">
    <property type="component" value="Unassembled WGS sequence"/>
</dbReference>
<protein>
    <submittedName>
        <fullName evidence="5">Enoyl-CoA hydratase</fullName>
    </submittedName>
</protein>
<evidence type="ECO:0000313" key="6">
    <source>
        <dbReference type="Proteomes" id="UP000050342"/>
    </source>
</evidence>
<dbReference type="PROSITE" id="PS00166">
    <property type="entry name" value="ENOYL_COA_HYDRATASE"/>
    <property type="match status" value="1"/>
</dbReference>
<dbReference type="Gene3D" id="3.90.226.10">
    <property type="entry name" value="2-enoyl-CoA Hydratase, Chain A, domain 1"/>
    <property type="match status" value="1"/>
</dbReference>
<keyword evidence="6" id="KW-1185">Reference proteome</keyword>
<evidence type="ECO:0000313" key="5">
    <source>
        <dbReference type="EMBL" id="KQB54361.1"/>
    </source>
</evidence>
<evidence type="ECO:0000256" key="2">
    <source>
        <dbReference type="ARBA" id="ARBA00023239"/>
    </source>
</evidence>
<keyword evidence="2" id="KW-0456">Lyase</keyword>
<dbReference type="Pfam" id="PF00378">
    <property type="entry name" value="ECH_1"/>
    <property type="match status" value="1"/>
</dbReference>
<dbReference type="GO" id="GO:0006635">
    <property type="term" value="P:fatty acid beta-oxidation"/>
    <property type="evidence" value="ECO:0007669"/>
    <property type="project" value="TreeGrafter"/>
</dbReference>
<dbReference type="SUPFAM" id="SSF52096">
    <property type="entry name" value="ClpP/crotonase"/>
    <property type="match status" value="1"/>
</dbReference>
<dbReference type="InterPro" id="IPR018376">
    <property type="entry name" value="Enoyl-CoA_hyd/isom_CS"/>
</dbReference>
<dbReference type="GO" id="GO:0016829">
    <property type="term" value="F:lyase activity"/>
    <property type="evidence" value="ECO:0007669"/>
    <property type="project" value="UniProtKB-KW"/>
</dbReference>
<dbReference type="PANTHER" id="PTHR11941:SF54">
    <property type="entry name" value="ENOYL-COA HYDRATASE, MITOCHONDRIAL"/>
    <property type="match status" value="1"/>
</dbReference>
<dbReference type="STRING" id="1563157.AQS70_07790"/>
<organism evidence="5 6">
    <name type="scientific">Pseudomonas endophytica</name>
    <dbReference type="NCBI Taxonomy" id="1563157"/>
    <lineage>
        <taxon>Bacteria</taxon>
        <taxon>Pseudomonadati</taxon>
        <taxon>Pseudomonadota</taxon>
        <taxon>Gammaproteobacteria</taxon>
        <taxon>Pseudomonadales</taxon>
        <taxon>Pseudomonadaceae</taxon>
        <taxon>Pseudomonas</taxon>
    </lineage>
</organism>
<evidence type="ECO:0000256" key="4">
    <source>
        <dbReference type="SAM" id="MobiDB-lite"/>
    </source>
</evidence>
<dbReference type="AlphaFoldDB" id="A0A0Q0T492"/>
<name>A0A0Q0T492_9PSED</name>
<dbReference type="OrthoDB" id="9775794at2"/>
<dbReference type="RefSeq" id="WP_055102273.1">
    <property type="nucleotide sequence ID" value="NZ_LLWH01000090.1"/>
</dbReference>
<evidence type="ECO:0000256" key="1">
    <source>
        <dbReference type="ARBA" id="ARBA00005254"/>
    </source>
</evidence>
<dbReference type="InterPro" id="IPR001753">
    <property type="entry name" value="Enoyl-CoA_hydra/iso"/>
</dbReference>
<dbReference type="InterPro" id="IPR014748">
    <property type="entry name" value="Enoyl-CoA_hydra_C"/>
</dbReference>
<proteinExistence type="inferred from homology"/>
<comment type="similarity">
    <text evidence="1 3">Belongs to the enoyl-CoA hydratase/isomerase family.</text>
</comment>
<dbReference type="Gene3D" id="1.10.12.10">
    <property type="entry name" value="Lyase 2-enoyl-coa Hydratase, Chain A, domain 2"/>
    <property type="match status" value="1"/>
</dbReference>
<dbReference type="CDD" id="cd06558">
    <property type="entry name" value="crotonase-like"/>
    <property type="match status" value="1"/>
</dbReference>
<accession>A0A0Q0T492</accession>
<dbReference type="PANTHER" id="PTHR11941">
    <property type="entry name" value="ENOYL-COA HYDRATASE-RELATED"/>
    <property type="match status" value="1"/>
</dbReference>
<dbReference type="InterPro" id="IPR029045">
    <property type="entry name" value="ClpP/crotonase-like_dom_sf"/>
</dbReference>
<dbReference type="EMBL" id="LLWH01000090">
    <property type="protein sequence ID" value="KQB54361.1"/>
    <property type="molecule type" value="Genomic_DNA"/>
</dbReference>
<comment type="caution">
    <text evidence="5">The sequence shown here is derived from an EMBL/GenBank/DDBJ whole genome shotgun (WGS) entry which is preliminary data.</text>
</comment>
<sequence length="267" mass="29366">MGSEQHNVQTERRGHVLYIRINRPHVRNALDPLTYYQLSLACDQLEADPELWLGVLTGEGDQAFSAGRDLKQLAEMSVADEAKKQAEVELWQRTVRLTDRFSFAKPLIARLNGSAHGGGLELALACDIIVAAEHAQLSLPEPRRGLIATAGGVHRLPRQIGLKAAMGYLLSGRAMTAQRGYELGLINEVVPGHLLDEAVEQWVADILACAPLAVRATKACAMQGLDLPLADAMARNYDAEEHRKCSEDSLEGPRAFSEKRRPQWRGC</sequence>
<evidence type="ECO:0000256" key="3">
    <source>
        <dbReference type="RuleBase" id="RU003707"/>
    </source>
</evidence>
<feature type="region of interest" description="Disordered" evidence="4">
    <location>
        <begin position="248"/>
        <end position="267"/>
    </location>
</feature>
<reference evidence="5 6" key="1">
    <citation type="submission" date="2015-10" db="EMBL/GenBank/DDBJ databases">
        <title>Pseudomonas helleri sp. nov. and Pseudomonas weihenstephanensis sp. nov., isolated from raw cows milk.</title>
        <authorList>
            <person name="Von Neubeck M."/>
            <person name="Huptas C."/>
            <person name="Wenning M."/>
            <person name="Scherer S."/>
        </authorList>
    </citation>
    <scope>NUCLEOTIDE SEQUENCE [LARGE SCALE GENOMIC DNA]</scope>
    <source>
        <strain evidence="5 6">BSTT44</strain>
    </source>
</reference>